<feature type="chain" id="PRO_5020800018" description="Protein phosphatase" evidence="3">
    <location>
        <begin position="19"/>
        <end position="364"/>
    </location>
</feature>
<keyword evidence="2" id="KW-0464">Manganese</keyword>
<dbReference type="PANTHER" id="PTHR12320">
    <property type="entry name" value="PROTEIN PHOSPHATASE 2C"/>
    <property type="match status" value="1"/>
</dbReference>
<keyword evidence="2" id="KW-0904">Protein phosphatase</keyword>
<dbReference type="Proteomes" id="UP000308267">
    <property type="component" value="Unassembled WGS sequence"/>
</dbReference>
<dbReference type="AlphaFoldDB" id="A0A4V3SH47"/>
<evidence type="ECO:0000256" key="3">
    <source>
        <dbReference type="SAM" id="SignalP"/>
    </source>
</evidence>
<comment type="catalytic activity">
    <reaction evidence="2">
        <text>O-phospho-L-seryl-[protein] + H2O = L-seryl-[protein] + phosphate</text>
        <dbReference type="Rhea" id="RHEA:20629"/>
        <dbReference type="Rhea" id="RHEA-COMP:9863"/>
        <dbReference type="Rhea" id="RHEA-COMP:11604"/>
        <dbReference type="ChEBI" id="CHEBI:15377"/>
        <dbReference type="ChEBI" id="CHEBI:29999"/>
        <dbReference type="ChEBI" id="CHEBI:43474"/>
        <dbReference type="ChEBI" id="CHEBI:83421"/>
        <dbReference type="EC" id="3.1.3.16"/>
    </reaction>
</comment>
<evidence type="ECO:0000313" key="5">
    <source>
        <dbReference type="EMBL" id="TGZ74844.1"/>
    </source>
</evidence>
<dbReference type="EC" id="3.1.3.16" evidence="2"/>
<dbReference type="SMART" id="SM00332">
    <property type="entry name" value="PP2Cc"/>
    <property type="match status" value="1"/>
</dbReference>
<name>A0A4V3SH47_OPIFE</name>
<evidence type="ECO:0000256" key="2">
    <source>
        <dbReference type="RuleBase" id="RU366020"/>
    </source>
</evidence>
<evidence type="ECO:0000256" key="1">
    <source>
        <dbReference type="ARBA" id="ARBA00006702"/>
    </source>
</evidence>
<reference evidence="5 6" key="1">
    <citation type="journal article" date="2019" name="BMC Genomics">
        <title>New insights from Opisthorchis felineus genome: update on genomics of the epidemiologically important liver flukes.</title>
        <authorList>
            <person name="Ershov N.I."/>
            <person name="Mordvinov V.A."/>
            <person name="Prokhortchouk E.B."/>
            <person name="Pakharukova M.Y."/>
            <person name="Gunbin K.V."/>
            <person name="Ustyantsev K."/>
            <person name="Genaev M.A."/>
            <person name="Blinov A.G."/>
            <person name="Mazur A."/>
            <person name="Boulygina E."/>
            <person name="Tsygankova S."/>
            <person name="Khrameeva E."/>
            <person name="Chekanov N."/>
            <person name="Fan G."/>
            <person name="Xiao A."/>
            <person name="Zhang H."/>
            <person name="Xu X."/>
            <person name="Yang H."/>
            <person name="Solovyev V."/>
            <person name="Lee S.M."/>
            <person name="Liu X."/>
            <person name="Afonnikov D.A."/>
            <person name="Skryabin K.G."/>
        </authorList>
    </citation>
    <scope>NUCLEOTIDE SEQUENCE [LARGE SCALE GENOMIC DNA]</scope>
    <source>
        <strain evidence="5">AK-0245</strain>
        <tissue evidence="5">Whole organism</tissue>
    </source>
</reference>
<accession>A0A4V3SH47</accession>
<dbReference type="Pfam" id="PF07228">
    <property type="entry name" value="SpoIIE"/>
    <property type="match status" value="1"/>
</dbReference>
<gene>
    <name evidence="5" type="ORF">CRM22_000707</name>
</gene>
<dbReference type="InterPro" id="IPR036457">
    <property type="entry name" value="PPM-type-like_dom_sf"/>
</dbReference>
<dbReference type="Gene3D" id="3.60.40.10">
    <property type="entry name" value="PPM-type phosphatase domain"/>
    <property type="match status" value="1"/>
</dbReference>
<dbReference type="SUPFAM" id="SSF81606">
    <property type="entry name" value="PP2C-like"/>
    <property type="match status" value="1"/>
</dbReference>
<comment type="similarity">
    <text evidence="1 2">Belongs to the PP2C family.</text>
</comment>
<comment type="caution">
    <text evidence="5">The sequence shown here is derived from an EMBL/GenBank/DDBJ whole genome shotgun (WGS) entry which is preliminary data.</text>
</comment>
<comment type="cofactor">
    <cofactor evidence="2">
        <name>Mn(2+)</name>
        <dbReference type="ChEBI" id="CHEBI:29035"/>
    </cofactor>
</comment>
<protein>
    <recommendedName>
        <fullName evidence="2">Protein phosphatase</fullName>
        <ecNumber evidence="2">3.1.3.16</ecNumber>
    </recommendedName>
</protein>
<dbReference type="SMART" id="SM00331">
    <property type="entry name" value="PP2C_SIG"/>
    <property type="match status" value="1"/>
</dbReference>
<keyword evidence="2" id="KW-0460">Magnesium</keyword>
<feature type="signal peptide" evidence="3">
    <location>
        <begin position="1"/>
        <end position="18"/>
    </location>
</feature>
<dbReference type="EMBL" id="SJOL01001427">
    <property type="protein sequence ID" value="TGZ74844.1"/>
    <property type="molecule type" value="Genomic_DNA"/>
</dbReference>
<keyword evidence="6" id="KW-1185">Reference proteome</keyword>
<proteinExistence type="inferred from homology"/>
<dbReference type="InterPro" id="IPR001932">
    <property type="entry name" value="PPM-type_phosphatase-like_dom"/>
</dbReference>
<evidence type="ECO:0000313" key="6">
    <source>
        <dbReference type="Proteomes" id="UP000308267"/>
    </source>
</evidence>
<comment type="catalytic activity">
    <reaction evidence="2">
        <text>O-phospho-L-threonyl-[protein] + H2O = L-threonyl-[protein] + phosphate</text>
        <dbReference type="Rhea" id="RHEA:47004"/>
        <dbReference type="Rhea" id="RHEA-COMP:11060"/>
        <dbReference type="Rhea" id="RHEA-COMP:11605"/>
        <dbReference type="ChEBI" id="CHEBI:15377"/>
        <dbReference type="ChEBI" id="CHEBI:30013"/>
        <dbReference type="ChEBI" id="CHEBI:43474"/>
        <dbReference type="ChEBI" id="CHEBI:61977"/>
        <dbReference type="EC" id="3.1.3.16"/>
    </reaction>
</comment>
<dbReference type="OrthoDB" id="60843at2759"/>
<dbReference type="InterPro" id="IPR039123">
    <property type="entry name" value="PPTC7"/>
</dbReference>
<dbReference type="PROSITE" id="PS51746">
    <property type="entry name" value="PPM_2"/>
    <property type="match status" value="1"/>
</dbReference>
<keyword evidence="2" id="KW-0378">Hydrolase</keyword>
<dbReference type="PANTHER" id="PTHR12320:SF1">
    <property type="entry name" value="PROTEIN PHOSPHATASE PTC7 HOMOLOG"/>
    <property type="match status" value="1"/>
</dbReference>
<organism evidence="5 6">
    <name type="scientific">Opisthorchis felineus</name>
    <dbReference type="NCBI Taxonomy" id="147828"/>
    <lineage>
        <taxon>Eukaryota</taxon>
        <taxon>Metazoa</taxon>
        <taxon>Spiralia</taxon>
        <taxon>Lophotrochozoa</taxon>
        <taxon>Platyhelminthes</taxon>
        <taxon>Trematoda</taxon>
        <taxon>Digenea</taxon>
        <taxon>Opisthorchiida</taxon>
        <taxon>Opisthorchiata</taxon>
        <taxon>Opisthorchiidae</taxon>
        <taxon>Opisthorchis</taxon>
    </lineage>
</organism>
<dbReference type="GO" id="GO:0005739">
    <property type="term" value="C:mitochondrion"/>
    <property type="evidence" value="ECO:0007669"/>
    <property type="project" value="TreeGrafter"/>
</dbReference>
<keyword evidence="2" id="KW-0479">Metal-binding</keyword>
<keyword evidence="3" id="KW-0732">Signal</keyword>
<dbReference type="GO" id="GO:0004722">
    <property type="term" value="F:protein serine/threonine phosphatase activity"/>
    <property type="evidence" value="ECO:0007669"/>
    <property type="project" value="UniProtKB-EC"/>
</dbReference>
<comment type="cofactor">
    <cofactor evidence="2">
        <name>Mg(2+)</name>
        <dbReference type="ChEBI" id="CHEBI:18420"/>
    </cofactor>
</comment>
<feature type="domain" description="PPM-type phosphatase" evidence="4">
    <location>
        <begin position="47"/>
        <end position="303"/>
    </location>
</feature>
<sequence>MSIFLSHLRLLLRPLAQAVGIHNGSSVKGMARLSLLTSVAGYDNKHPNCLTSLPSQWVYGDDACFISRTNTSYVLGVADGVGGWRAYGVDPGRFSRAVMKNCERLVSSGRFRPSQPGLLIAQSYEDVLTSKEPILGSATLCVISLQRNEHRIYTATLGDSGYLVVRRGRIVERSVHQKHTFNTPFQLACPPPVQSRNFYQDRPTQAVQTSMLVEPGDVLVVGTDGLFDNLTETVILQEVGTVKLLDMNALESLHQCARRLVERARQAAFVPDSSSPFANEARRYGINVAGGISGDITVILGLVVIEDQFPTTGCDFQTQTPYIEEAQSHMGGQRTRSVFSRSAVRALRIRSRSCSERYLHPSSV</sequence>
<evidence type="ECO:0000259" key="4">
    <source>
        <dbReference type="PROSITE" id="PS51746"/>
    </source>
</evidence>
<dbReference type="STRING" id="147828.A0A4V3SH47"/>
<dbReference type="GO" id="GO:0046872">
    <property type="term" value="F:metal ion binding"/>
    <property type="evidence" value="ECO:0007669"/>
    <property type="project" value="UniProtKB-UniRule"/>
</dbReference>